<organism evidence="3 4">
    <name type="scientific">Talaromyces proteolyticus</name>
    <dbReference type="NCBI Taxonomy" id="1131652"/>
    <lineage>
        <taxon>Eukaryota</taxon>
        <taxon>Fungi</taxon>
        <taxon>Dikarya</taxon>
        <taxon>Ascomycota</taxon>
        <taxon>Pezizomycotina</taxon>
        <taxon>Eurotiomycetes</taxon>
        <taxon>Eurotiomycetidae</taxon>
        <taxon>Eurotiales</taxon>
        <taxon>Trichocomaceae</taxon>
        <taxon>Talaromyces</taxon>
        <taxon>Talaromyces sect. Bacilispori</taxon>
    </lineage>
</organism>
<dbReference type="PROSITE" id="PS51257">
    <property type="entry name" value="PROKAR_LIPOPROTEIN"/>
    <property type="match status" value="1"/>
</dbReference>
<feature type="region of interest" description="Disordered" evidence="1">
    <location>
        <begin position="73"/>
        <end position="126"/>
    </location>
</feature>
<dbReference type="PANTHER" id="PTHR39474:SF1">
    <property type="entry name" value="FUNGAL SPECIFIC TRANSCRIPTION FACTOR"/>
    <property type="match status" value="1"/>
</dbReference>
<reference evidence="3" key="1">
    <citation type="submission" date="2021-12" db="EMBL/GenBank/DDBJ databases">
        <title>Convergent genome expansion in fungi linked to evolution of root-endophyte symbiosis.</title>
        <authorList>
            <consortium name="DOE Joint Genome Institute"/>
            <person name="Ke Y.-H."/>
            <person name="Bonito G."/>
            <person name="Liao H.-L."/>
            <person name="Looney B."/>
            <person name="Rojas-Flechas A."/>
            <person name="Nash J."/>
            <person name="Hameed K."/>
            <person name="Schadt C."/>
            <person name="Martin F."/>
            <person name="Crous P.W."/>
            <person name="Miettinen O."/>
            <person name="Magnuson J.K."/>
            <person name="Labbe J."/>
            <person name="Jacobson D."/>
            <person name="Doktycz M.J."/>
            <person name="Veneault-Fourrey C."/>
            <person name="Kuo A."/>
            <person name="Mondo S."/>
            <person name="Calhoun S."/>
            <person name="Riley R."/>
            <person name="Ohm R."/>
            <person name="LaButti K."/>
            <person name="Andreopoulos B."/>
            <person name="Pangilinan J."/>
            <person name="Nolan M."/>
            <person name="Tritt A."/>
            <person name="Clum A."/>
            <person name="Lipzen A."/>
            <person name="Daum C."/>
            <person name="Barry K."/>
            <person name="Grigoriev I.V."/>
            <person name="Vilgalys R."/>
        </authorList>
    </citation>
    <scope>NUCLEOTIDE SEQUENCE</scope>
    <source>
        <strain evidence="3">PMI_201</strain>
    </source>
</reference>
<gene>
    <name evidence="3" type="ORF">BGW36DRAFT_427247</name>
</gene>
<feature type="compositionally biased region" description="Polar residues" evidence="1">
    <location>
        <begin position="110"/>
        <end position="119"/>
    </location>
</feature>
<dbReference type="Proteomes" id="UP001201262">
    <property type="component" value="Unassembled WGS sequence"/>
</dbReference>
<dbReference type="GeneID" id="70250676"/>
<name>A0AAD4KQT1_9EURO</name>
<dbReference type="PANTHER" id="PTHR39474">
    <property type="entry name" value="UNNAMED PRODUCT"/>
    <property type="match status" value="1"/>
</dbReference>
<evidence type="ECO:0000313" key="3">
    <source>
        <dbReference type="EMBL" id="KAH8697280.1"/>
    </source>
</evidence>
<feature type="compositionally biased region" description="Polar residues" evidence="1">
    <location>
        <begin position="89"/>
        <end position="103"/>
    </location>
</feature>
<dbReference type="AlphaFoldDB" id="A0AAD4KQT1"/>
<evidence type="ECO:0000313" key="4">
    <source>
        <dbReference type="Proteomes" id="UP001201262"/>
    </source>
</evidence>
<feature type="chain" id="PRO_5042196002" evidence="2">
    <location>
        <begin position="31"/>
        <end position="191"/>
    </location>
</feature>
<feature type="signal peptide" evidence="2">
    <location>
        <begin position="1"/>
        <end position="30"/>
    </location>
</feature>
<keyword evidence="2" id="KW-0732">Signal</keyword>
<sequence>MKNTDAVNLFLFLATTTLFALTACCPNSHGTNPTTNICLPQQSSFDDPDQNIYMLGNYLRAAAVHLQSPLRSPTAISRAMSSSADSPSKTQSPETPNQSSSTARLALPDVSSSDNSNAGTRLDVGGQGTTVSLDHLGPIVVNQDGTMSRISNWDQMTESEQKNTLRVLGRRNKQRLEALKAAGVQLGEGSA</sequence>
<dbReference type="RefSeq" id="XP_046071981.1">
    <property type="nucleotide sequence ID" value="XM_046220389.1"/>
</dbReference>
<keyword evidence="4" id="KW-1185">Reference proteome</keyword>
<feature type="compositionally biased region" description="Low complexity" evidence="1">
    <location>
        <begin position="75"/>
        <end position="88"/>
    </location>
</feature>
<proteinExistence type="predicted"/>
<dbReference type="EMBL" id="JAJTJA010000006">
    <property type="protein sequence ID" value="KAH8697280.1"/>
    <property type="molecule type" value="Genomic_DNA"/>
</dbReference>
<protein>
    <submittedName>
        <fullName evidence="3">Uncharacterized protein</fullName>
    </submittedName>
</protein>
<comment type="caution">
    <text evidence="3">The sequence shown here is derived from an EMBL/GenBank/DDBJ whole genome shotgun (WGS) entry which is preliminary data.</text>
</comment>
<evidence type="ECO:0000256" key="1">
    <source>
        <dbReference type="SAM" id="MobiDB-lite"/>
    </source>
</evidence>
<evidence type="ECO:0000256" key="2">
    <source>
        <dbReference type="SAM" id="SignalP"/>
    </source>
</evidence>
<accession>A0AAD4KQT1</accession>